<dbReference type="InterPro" id="IPR016032">
    <property type="entry name" value="Sig_transdc_resp-reg_C-effctor"/>
</dbReference>
<dbReference type="InterPro" id="IPR041664">
    <property type="entry name" value="AAA_16"/>
</dbReference>
<evidence type="ECO:0000259" key="4">
    <source>
        <dbReference type="PROSITE" id="PS50043"/>
    </source>
</evidence>
<dbReference type="InterPro" id="IPR003593">
    <property type="entry name" value="AAA+_ATPase"/>
</dbReference>
<dbReference type="Pfam" id="PF00196">
    <property type="entry name" value="GerE"/>
    <property type="match status" value="1"/>
</dbReference>
<keyword evidence="6" id="KW-1185">Reference proteome</keyword>
<dbReference type="STRING" id="633440.SAMN05421869_1179"/>
<feature type="domain" description="HTH luxR-type" evidence="4">
    <location>
        <begin position="878"/>
        <end position="943"/>
    </location>
</feature>
<evidence type="ECO:0000256" key="2">
    <source>
        <dbReference type="ARBA" id="ARBA00022840"/>
    </source>
</evidence>
<dbReference type="InterPro" id="IPR027417">
    <property type="entry name" value="P-loop_NTPase"/>
</dbReference>
<dbReference type="Gene3D" id="1.10.10.10">
    <property type="entry name" value="Winged helix-like DNA-binding domain superfamily/Winged helix DNA-binding domain"/>
    <property type="match status" value="1"/>
</dbReference>
<dbReference type="SUPFAM" id="SSF46894">
    <property type="entry name" value="C-terminal effector domain of the bipartite response regulators"/>
    <property type="match status" value="1"/>
</dbReference>
<dbReference type="GO" id="GO:0003677">
    <property type="term" value="F:DNA binding"/>
    <property type="evidence" value="ECO:0007669"/>
    <property type="project" value="InterPro"/>
</dbReference>
<sequence length="958" mass="101564">MARGATRVSDVAGATAVGGVRPGATGGPPSGGRRPEGGLIGRAAELGLIDAFLDRAAADGAALVLSGEPGVGKTALLDAAARAASAKGTRVLRAAGAEFEADIAFSGLNQVLFPVYHDHGDLLGAAHRDALSAALGFGEGARADRLTVCTAALTLLRRVAEAGPLLIVVDDLHWLDRSSAGVLGFVARRLSCGRIGLIAASRVGPDTFFDRGGLPTHEVRPLSQEAAGGLLGARFPGLAEPVRRRVLAEAQGNPLVLTELPEVLTGPQRSGQEALPEVLPLSRRLQTLFTSRIAGLPARTCLLLLLAALDSTGDLGVLQNATGGCLEELAPAERAGLAGVDQGTGRLTFRHPVVRSTVVNFFTEAERRRARRALADALVDQPERRAWQLADATLGADEQVAALLERVSRRALRRGDAVGAVAALLRAADLSPVSGGRSRRLAAAAYVGANVAGGLRDVPRLLGDARRADPEPDGSLEAAVATAYLLVNGEGDVDTAHRLLVGAIEARPGGCRADDHALVEALFTLLVVCFTGGPRPELWEPFRAAVARLTPRPPDVLALCEMAFADPARMTAESLDELDALVSRLPEEADPDRIVWIGRAALFFDRLAPCREAHWRVVRDGRDGGAVTSAIGALSTLSFDDLLTGRWEEARQLAEEGLGLCMAHGYLLLEWPFWFVQALLAAKQGADDVAEALVDRMIRWATPRRAEKVLLFARYVRALAALGRGEAEEAYREAAAITPVGVIAPYTPLVLWAAPLLVEAAARTGRRPEAARHVAAMRRTAVAALSPRLALAAEFSAALATPTAEAGALFERALAIPGIERWPFDVARVRLAYGEHCRRTRAINEARVQLTAARETFQHLGARPWAARACNELRATGQPPPHDDLTPQERQIALLAATGLTNKQIAQRLHLSPRTIGAHLYRAFPKLGITSRAALRDALTHERSPNPPPEPDPHGATT</sequence>
<evidence type="ECO:0000256" key="1">
    <source>
        <dbReference type="ARBA" id="ARBA00022741"/>
    </source>
</evidence>
<feature type="compositionally biased region" description="Gly residues" evidence="3">
    <location>
        <begin position="20"/>
        <end position="30"/>
    </location>
</feature>
<dbReference type="PRINTS" id="PR00038">
    <property type="entry name" value="HTHLUXR"/>
</dbReference>
<dbReference type="Gene3D" id="3.40.50.300">
    <property type="entry name" value="P-loop containing nucleotide triphosphate hydrolases"/>
    <property type="match status" value="1"/>
</dbReference>
<organism evidence="5 6">
    <name type="scientific">Nonomuraea jiangxiensis</name>
    <dbReference type="NCBI Taxonomy" id="633440"/>
    <lineage>
        <taxon>Bacteria</taxon>
        <taxon>Bacillati</taxon>
        <taxon>Actinomycetota</taxon>
        <taxon>Actinomycetes</taxon>
        <taxon>Streptosporangiales</taxon>
        <taxon>Streptosporangiaceae</taxon>
        <taxon>Nonomuraea</taxon>
    </lineage>
</organism>
<protein>
    <submittedName>
        <fullName evidence="5">Regulatory protein, luxR family</fullName>
    </submittedName>
</protein>
<dbReference type="Proteomes" id="UP000199202">
    <property type="component" value="Unassembled WGS sequence"/>
</dbReference>
<keyword evidence="2" id="KW-0067">ATP-binding</keyword>
<dbReference type="GO" id="GO:0005737">
    <property type="term" value="C:cytoplasm"/>
    <property type="evidence" value="ECO:0007669"/>
    <property type="project" value="TreeGrafter"/>
</dbReference>
<keyword evidence="1" id="KW-0547">Nucleotide-binding</keyword>
<dbReference type="AlphaFoldDB" id="A0A1G9D4W5"/>
<dbReference type="InterPro" id="IPR036388">
    <property type="entry name" value="WH-like_DNA-bd_sf"/>
</dbReference>
<feature type="region of interest" description="Disordered" evidence="3">
    <location>
        <begin position="16"/>
        <end position="37"/>
    </location>
</feature>
<evidence type="ECO:0000313" key="5">
    <source>
        <dbReference type="EMBL" id="SDK58734.1"/>
    </source>
</evidence>
<proteinExistence type="predicted"/>
<dbReference type="SMART" id="SM00421">
    <property type="entry name" value="HTH_LUXR"/>
    <property type="match status" value="1"/>
</dbReference>
<dbReference type="GO" id="GO:0004016">
    <property type="term" value="F:adenylate cyclase activity"/>
    <property type="evidence" value="ECO:0007669"/>
    <property type="project" value="TreeGrafter"/>
</dbReference>
<dbReference type="EMBL" id="FNDJ01000017">
    <property type="protein sequence ID" value="SDK58734.1"/>
    <property type="molecule type" value="Genomic_DNA"/>
</dbReference>
<evidence type="ECO:0000313" key="6">
    <source>
        <dbReference type="Proteomes" id="UP000199202"/>
    </source>
</evidence>
<dbReference type="Pfam" id="PF13191">
    <property type="entry name" value="AAA_16"/>
    <property type="match status" value="1"/>
</dbReference>
<dbReference type="GO" id="GO:0006355">
    <property type="term" value="P:regulation of DNA-templated transcription"/>
    <property type="evidence" value="ECO:0007669"/>
    <property type="project" value="InterPro"/>
</dbReference>
<dbReference type="PROSITE" id="PS50043">
    <property type="entry name" value="HTH_LUXR_2"/>
    <property type="match status" value="1"/>
</dbReference>
<accession>A0A1G9D4W5</accession>
<gene>
    <name evidence="5" type="ORF">SAMN05421869_1179</name>
</gene>
<feature type="region of interest" description="Disordered" evidence="3">
    <location>
        <begin position="939"/>
        <end position="958"/>
    </location>
</feature>
<dbReference type="CDD" id="cd06170">
    <property type="entry name" value="LuxR_C_like"/>
    <property type="match status" value="1"/>
</dbReference>
<dbReference type="PROSITE" id="PS00622">
    <property type="entry name" value="HTH_LUXR_1"/>
    <property type="match status" value="1"/>
</dbReference>
<dbReference type="PANTHER" id="PTHR16305">
    <property type="entry name" value="TESTICULAR SOLUBLE ADENYLYL CYCLASE"/>
    <property type="match status" value="1"/>
</dbReference>
<dbReference type="SMART" id="SM00382">
    <property type="entry name" value="AAA"/>
    <property type="match status" value="1"/>
</dbReference>
<dbReference type="OrthoDB" id="483at2"/>
<dbReference type="InterPro" id="IPR000792">
    <property type="entry name" value="Tscrpt_reg_LuxR_C"/>
</dbReference>
<evidence type="ECO:0000256" key="3">
    <source>
        <dbReference type="SAM" id="MobiDB-lite"/>
    </source>
</evidence>
<dbReference type="SUPFAM" id="SSF52540">
    <property type="entry name" value="P-loop containing nucleoside triphosphate hydrolases"/>
    <property type="match status" value="1"/>
</dbReference>
<dbReference type="GO" id="GO:0005524">
    <property type="term" value="F:ATP binding"/>
    <property type="evidence" value="ECO:0007669"/>
    <property type="project" value="UniProtKB-KW"/>
</dbReference>
<name>A0A1G9D4W5_9ACTN</name>
<reference evidence="5 6" key="1">
    <citation type="submission" date="2016-10" db="EMBL/GenBank/DDBJ databases">
        <authorList>
            <person name="de Groot N.N."/>
        </authorList>
    </citation>
    <scope>NUCLEOTIDE SEQUENCE [LARGE SCALE GENOMIC DNA]</scope>
    <source>
        <strain evidence="5 6">CGMCC 4.6533</strain>
    </source>
</reference>
<dbReference type="PANTHER" id="PTHR16305:SF35">
    <property type="entry name" value="TRANSCRIPTIONAL ACTIVATOR DOMAIN"/>
    <property type="match status" value="1"/>
</dbReference>